<gene>
    <name evidence="2" type="ORF">E2C01_080524</name>
</gene>
<evidence type="ECO:0000313" key="3">
    <source>
        <dbReference type="Proteomes" id="UP000324222"/>
    </source>
</evidence>
<protein>
    <submittedName>
        <fullName evidence="2">Uncharacterized protein</fullName>
    </submittedName>
</protein>
<name>A0A5B7IVN0_PORTR</name>
<proteinExistence type="predicted"/>
<dbReference type="AlphaFoldDB" id="A0A5B7IVN0"/>
<feature type="region of interest" description="Disordered" evidence="1">
    <location>
        <begin position="1"/>
        <end position="22"/>
    </location>
</feature>
<keyword evidence="3" id="KW-1185">Reference proteome</keyword>
<reference evidence="2 3" key="1">
    <citation type="submission" date="2019-05" db="EMBL/GenBank/DDBJ databases">
        <title>Another draft genome of Portunus trituberculatus and its Hox gene families provides insights of decapod evolution.</title>
        <authorList>
            <person name="Jeong J.-H."/>
            <person name="Song I."/>
            <person name="Kim S."/>
            <person name="Choi T."/>
            <person name="Kim D."/>
            <person name="Ryu S."/>
            <person name="Kim W."/>
        </authorList>
    </citation>
    <scope>NUCLEOTIDE SEQUENCE [LARGE SCALE GENOMIC DNA]</scope>
    <source>
        <tissue evidence="2">Muscle</tissue>
    </source>
</reference>
<sequence length="83" mass="9647">MHSQSLRGQSWTFATHGDTQDGTKRLSWITGEDLYCDGAPEFIFIVTECHEPSPLIPRIRCRRRVLLNTQRYYRESSPCPFSV</sequence>
<comment type="caution">
    <text evidence="2">The sequence shown here is derived from an EMBL/GenBank/DDBJ whole genome shotgun (WGS) entry which is preliminary data.</text>
</comment>
<feature type="compositionally biased region" description="Polar residues" evidence="1">
    <location>
        <begin position="1"/>
        <end position="13"/>
    </location>
</feature>
<evidence type="ECO:0000313" key="2">
    <source>
        <dbReference type="EMBL" id="MPC85736.1"/>
    </source>
</evidence>
<accession>A0A5B7IVN0</accession>
<evidence type="ECO:0000256" key="1">
    <source>
        <dbReference type="SAM" id="MobiDB-lite"/>
    </source>
</evidence>
<dbReference type="Proteomes" id="UP000324222">
    <property type="component" value="Unassembled WGS sequence"/>
</dbReference>
<organism evidence="2 3">
    <name type="scientific">Portunus trituberculatus</name>
    <name type="common">Swimming crab</name>
    <name type="synonym">Neptunus trituberculatus</name>
    <dbReference type="NCBI Taxonomy" id="210409"/>
    <lineage>
        <taxon>Eukaryota</taxon>
        <taxon>Metazoa</taxon>
        <taxon>Ecdysozoa</taxon>
        <taxon>Arthropoda</taxon>
        <taxon>Crustacea</taxon>
        <taxon>Multicrustacea</taxon>
        <taxon>Malacostraca</taxon>
        <taxon>Eumalacostraca</taxon>
        <taxon>Eucarida</taxon>
        <taxon>Decapoda</taxon>
        <taxon>Pleocyemata</taxon>
        <taxon>Brachyura</taxon>
        <taxon>Eubrachyura</taxon>
        <taxon>Portunoidea</taxon>
        <taxon>Portunidae</taxon>
        <taxon>Portuninae</taxon>
        <taxon>Portunus</taxon>
    </lineage>
</organism>
<dbReference type="EMBL" id="VSRR010069378">
    <property type="protein sequence ID" value="MPC85736.1"/>
    <property type="molecule type" value="Genomic_DNA"/>
</dbReference>